<comment type="pathway">
    <text evidence="3">Protein modification.</text>
</comment>
<feature type="compositionally biased region" description="Basic and acidic residues" evidence="4">
    <location>
        <begin position="47"/>
        <end position="56"/>
    </location>
</feature>
<dbReference type="EMBL" id="JAVFKD010000004">
    <property type="protein sequence ID" value="KAK5995775.1"/>
    <property type="molecule type" value="Genomic_DNA"/>
</dbReference>
<keyword evidence="6" id="KW-1185">Reference proteome</keyword>
<dbReference type="Gene3D" id="2.130.10.10">
    <property type="entry name" value="YVTN repeat-like/Quinoprotein amine dehydrogenase"/>
    <property type="match status" value="1"/>
</dbReference>
<evidence type="ECO:0000256" key="3">
    <source>
        <dbReference type="ARBA" id="ARBA00043952"/>
    </source>
</evidence>
<dbReference type="PANTHER" id="PTHR46042:SF1">
    <property type="entry name" value="DIPHTHINE METHYLTRANSFERASE"/>
    <property type="match status" value="1"/>
</dbReference>
<dbReference type="Proteomes" id="UP001338125">
    <property type="component" value="Unassembled WGS sequence"/>
</dbReference>
<evidence type="ECO:0000313" key="5">
    <source>
        <dbReference type="EMBL" id="KAK5995775.1"/>
    </source>
</evidence>
<keyword evidence="1" id="KW-0853">WD repeat</keyword>
<dbReference type="SUPFAM" id="SSF50978">
    <property type="entry name" value="WD40 repeat-like"/>
    <property type="match status" value="1"/>
</dbReference>
<dbReference type="InterPro" id="IPR036322">
    <property type="entry name" value="WD40_repeat_dom_sf"/>
</dbReference>
<sequence>MGALQPIASLHSQTLDLPPSCAQFCPAHPEYLVVGTYNLEKDDHAGMKASTKDKSGPSKPQNRNGSLVVFKTDGNKLIKVQTLSQPSALLDLRFYRDFPEHQDVLAVISSTGTLAVFKFDPIHDSDAPLKHLVTSRCEDLAEDVLFLQCNWHPTVQRVIAVTTSTGLARLLHLNEEWCINSSTDLDIPNSLEAWCINFSPNSPATTKGQNAVTSVYCGGDDSMLRYTTCSWNDDNDESAAFSMPYTACILKGQHDAGVTAILPLHIKTPQGGRVVITGSYDDHLRVFSIHDLHESYGLKRTQMMAETNLGGGVWRLDLIDIRTNNDASKIRILASCMYAGARLVEVVTDNGQDWSCNVLARFEEHKSMNYASDIVMSSDVDGVDKVRVVSTSFYDKLLCLWEYE</sequence>
<evidence type="ECO:0000256" key="2">
    <source>
        <dbReference type="ARBA" id="ARBA00022737"/>
    </source>
</evidence>
<protein>
    <submittedName>
        <fullName evidence="5">Diphthine methyltransferase-like-like protein</fullName>
    </submittedName>
</protein>
<evidence type="ECO:0000313" key="6">
    <source>
        <dbReference type="Proteomes" id="UP001338125"/>
    </source>
</evidence>
<name>A0ABR0SVH5_9HYPO</name>
<reference evidence="5 6" key="1">
    <citation type="submission" date="2024-01" db="EMBL/GenBank/DDBJ databases">
        <title>Complete genome of Cladobotryum mycophilum ATHUM6906.</title>
        <authorList>
            <person name="Christinaki A.C."/>
            <person name="Myridakis A.I."/>
            <person name="Kouvelis V.N."/>
        </authorList>
    </citation>
    <scope>NUCLEOTIDE SEQUENCE [LARGE SCALE GENOMIC DNA]</scope>
    <source>
        <strain evidence="5 6">ATHUM6906</strain>
    </source>
</reference>
<organism evidence="5 6">
    <name type="scientific">Cladobotryum mycophilum</name>
    <dbReference type="NCBI Taxonomy" id="491253"/>
    <lineage>
        <taxon>Eukaryota</taxon>
        <taxon>Fungi</taxon>
        <taxon>Dikarya</taxon>
        <taxon>Ascomycota</taxon>
        <taxon>Pezizomycotina</taxon>
        <taxon>Sordariomycetes</taxon>
        <taxon>Hypocreomycetidae</taxon>
        <taxon>Hypocreales</taxon>
        <taxon>Hypocreaceae</taxon>
        <taxon>Cladobotryum</taxon>
    </lineage>
</organism>
<feature type="region of interest" description="Disordered" evidence="4">
    <location>
        <begin position="47"/>
        <end position="66"/>
    </location>
</feature>
<evidence type="ECO:0000256" key="1">
    <source>
        <dbReference type="ARBA" id="ARBA00022574"/>
    </source>
</evidence>
<dbReference type="InterPro" id="IPR015943">
    <property type="entry name" value="WD40/YVTN_repeat-like_dom_sf"/>
</dbReference>
<keyword evidence="2" id="KW-0677">Repeat</keyword>
<accession>A0ABR0SVH5</accession>
<dbReference type="PANTHER" id="PTHR46042">
    <property type="entry name" value="DIPHTHINE METHYLTRANSFERASE"/>
    <property type="match status" value="1"/>
</dbReference>
<evidence type="ECO:0000256" key="4">
    <source>
        <dbReference type="SAM" id="MobiDB-lite"/>
    </source>
</evidence>
<proteinExistence type="predicted"/>
<dbReference type="InterPro" id="IPR052415">
    <property type="entry name" value="Diphthine_MTase"/>
</dbReference>
<comment type="caution">
    <text evidence="5">The sequence shown here is derived from an EMBL/GenBank/DDBJ whole genome shotgun (WGS) entry which is preliminary data.</text>
</comment>
<gene>
    <name evidence="5" type="ORF">PT974_04193</name>
</gene>